<sequence>MIRVSEAVGTLAADEGHPNTGRANRGSPHLAVTRICLHHGPLLPYQSVAAPSAWKCLAMLSTQLAVAEKLLKDVVPEGAPQEIISVSSKQDELGHRVDYVEYAYQWKFDDAMARQLRRKKFQLHCKAAVVVARKKQFVLTIASEENRWPVRGDDYKIAIDTFKLTY</sequence>
<dbReference type="Proteomes" id="UP000604046">
    <property type="component" value="Unassembled WGS sequence"/>
</dbReference>
<evidence type="ECO:0000256" key="1">
    <source>
        <dbReference type="SAM" id="MobiDB-lite"/>
    </source>
</evidence>
<dbReference type="GO" id="GO:0019898">
    <property type="term" value="C:extrinsic component of membrane"/>
    <property type="evidence" value="ECO:0007669"/>
    <property type="project" value="InterPro"/>
</dbReference>
<dbReference type="Gene3D" id="3.40.1000.10">
    <property type="entry name" value="Mog1/PsbP, alpha/beta/alpha sandwich"/>
    <property type="match status" value="1"/>
</dbReference>
<dbReference type="OrthoDB" id="425986at2759"/>
<evidence type="ECO:0000259" key="2">
    <source>
        <dbReference type="Pfam" id="PF01789"/>
    </source>
</evidence>
<evidence type="ECO:0000313" key="4">
    <source>
        <dbReference type="Proteomes" id="UP000604046"/>
    </source>
</evidence>
<accession>A0A812TLP8</accession>
<keyword evidence="4" id="KW-1185">Reference proteome</keyword>
<gene>
    <name evidence="3" type="ORF">SNAT2548_LOCUS29574</name>
</gene>
<name>A0A812TLP8_9DINO</name>
<dbReference type="GO" id="GO:0005509">
    <property type="term" value="F:calcium ion binding"/>
    <property type="evidence" value="ECO:0007669"/>
    <property type="project" value="InterPro"/>
</dbReference>
<proteinExistence type="predicted"/>
<evidence type="ECO:0000313" key="3">
    <source>
        <dbReference type="EMBL" id="CAE7528095.1"/>
    </source>
</evidence>
<organism evidence="3 4">
    <name type="scientific">Symbiodinium natans</name>
    <dbReference type="NCBI Taxonomy" id="878477"/>
    <lineage>
        <taxon>Eukaryota</taxon>
        <taxon>Sar</taxon>
        <taxon>Alveolata</taxon>
        <taxon>Dinophyceae</taxon>
        <taxon>Suessiales</taxon>
        <taxon>Symbiodiniaceae</taxon>
        <taxon>Symbiodinium</taxon>
    </lineage>
</organism>
<feature type="region of interest" description="Disordered" evidence="1">
    <location>
        <begin position="1"/>
        <end position="26"/>
    </location>
</feature>
<dbReference type="GO" id="GO:0009523">
    <property type="term" value="C:photosystem II"/>
    <property type="evidence" value="ECO:0007669"/>
    <property type="project" value="InterPro"/>
</dbReference>
<dbReference type="InterPro" id="IPR002683">
    <property type="entry name" value="PsbP_C"/>
</dbReference>
<comment type="caution">
    <text evidence="3">The sequence shown here is derived from an EMBL/GenBank/DDBJ whole genome shotgun (WGS) entry which is preliminary data.</text>
</comment>
<reference evidence="3" key="1">
    <citation type="submission" date="2021-02" db="EMBL/GenBank/DDBJ databases">
        <authorList>
            <person name="Dougan E. K."/>
            <person name="Rhodes N."/>
            <person name="Thang M."/>
            <person name="Chan C."/>
        </authorList>
    </citation>
    <scope>NUCLEOTIDE SEQUENCE</scope>
</reference>
<protein>
    <recommendedName>
        <fullName evidence="2">PsbP C-terminal domain-containing protein</fullName>
    </recommendedName>
</protein>
<dbReference type="GO" id="GO:0015979">
    <property type="term" value="P:photosynthesis"/>
    <property type="evidence" value="ECO:0007669"/>
    <property type="project" value="InterPro"/>
</dbReference>
<feature type="domain" description="PsbP C-terminal" evidence="2">
    <location>
        <begin position="55"/>
        <end position="163"/>
    </location>
</feature>
<dbReference type="EMBL" id="CAJNDS010002567">
    <property type="protein sequence ID" value="CAE7528095.1"/>
    <property type="molecule type" value="Genomic_DNA"/>
</dbReference>
<dbReference type="AlphaFoldDB" id="A0A812TLP8"/>
<dbReference type="Pfam" id="PF01789">
    <property type="entry name" value="PsbP"/>
    <property type="match status" value="1"/>
</dbReference>